<reference evidence="3" key="1">
    <citation type="submission" date="2016-10" db="EMBL/GenBank/DDBJ databases">
        <authorList>
            <person name="Varghese N."/>
            <person name="Submissions S."/>
        </authorList>
    </citation>
    <scope>NUCLEOTIDE SEQUENCE [LARGE SCALE GENOMIC DNA]</scope>
    <source>
        <strain evidence="3">DSM 24767</strain>
    </source>
</reference>
<dbReference type="STRING" id="1095778.SAMN04489842_2347"/>
<accession>A0A1H1GB12</accession>
<evidence type="ECO:0000313" key="3">
    <source>
        <dbReference type="Proteomes" id="UP000198848"/>
    </source>
</evidence>
<feature type="compositionally biased region" description="Basic and acidic residues" evidence="1">
    <location>
        <begin position="22"/>
        <end position="39"/>
    </location>
</feature>
<name>A0A1H1GB12_NATTX</name>
<evidence type="ECO:0000256" key="1">
    <source>
        <dbReference type="SAM" id="MobiDB-lite"/>
    </source>
</evidence>
<feature type="region of interest" description="Disordered" evidence="1">
    <location>
        <begin position="15"/>
        <end position="39"/>
    </location>
</feature>
<protein>
    <submittedName>
        <fullName evidence="2">Uncharacterized protein</fullName>
    </submittedName>
</protein>
<dbReference type="Proteomes" id="UP000198848">
    <property type="component" value="Unassembled WGS sequence"/>
</dbReference>
<proteinExistence type="predicted"/>
<gene>
    <name evidence="2" type="ORF">SAMN04489842_2347</name>
</gene>
<evidence type="ECO:0000313" key="2">
    <source>
        <dbReference type="EMBL" id="SDR10351.1"/>
    </source>
</evidence>
<keyword evidence="3" id="KW-1185">Reference proteome</keyword>
<organism evidence="2 3">
    <name type="scientific">Natronobacterium texcoconense</name>
    <dbReference type="NCBI Taxonomy" id="1095778"/>
    <lineage>
        <taxon>Archaea</taxon>
        <taxon>Methanobacteriati</taxon>
        <taxon>Methanobacteriota</taxon>
        <taxon>Stenosarchaea group</taxon>
        <taxon>Halobacteria</taxon>
        <taxon>Halobacteriales</taxon>
        <taxon>Natrialbaceae</taxon>
        <taxon>Natronobacterium</taxon>
    </lineage>
</organism>
<dbReference type="EMBL" id="FNLC01000002">
    <property type="protein sequence ID" value="SDR10351.1"/>
    <property type="molecule type" value="Genomic_DNA"/>
</dbReference>
<dbReference type="AlphaFoldDB" id="A0A1H1GB12"/>
<sequence>MRWSAFQSYHDGIGYESASIESGRDDGRGDDHVDEVMVG</sequence>